<accession>A0ABR1AZ18</accession>
<evidence type="ECO:0000313" key="3">
    <source>
        <dbReference type="Proteomes" id="UP001359485"/>
    </source>
</evidence>
<proteinExistence type="predicted"/>
<evidence type="ECO:0000313" key="2">
    <source>
        <dbReference type="EMBL" id="KAK6631596.1"/>
    </source>
</evidence>
<protein>
    <recommendedName>
        <fullName evidence="4">C2H2-type domain-containing protein</fullName>
    </recommendedName>
</protein>
<dbReference type="Proteomes" id="UP001359485">
    <property type="component" value="Unassembled WGS sequence"/>
</dbReference>
<comment type="caution">
    <text evidence="2">The sequence shown here is derived from an EMBL/GenBank/DDBJ whole genome shotgun (WGS) entry which is preliminary data.</text>
</comment>
<sequence length="142" mass="16869">MTNGILQSSFFTELRQTHRITLLYAEEKTSGRELKRSCWAKRPKTKEFELHWKEPVLGDEKAGEKRWSLLVLGIPSQSQNRQIYHCKYCFNKLGGRERKNHQQRKVHEPGKEDCNGEKIEKFKDLSEKLRKSRSNLNQIRIQ</sequence>
<dbReference type="EMBL" id="JAWJWF010000006">
    <property type="protein sequence ID" value="KAK6631596.1"/>
    <property type="molecule type" value="Genomic_DNA"/>
</dbReference>
<feature type="compositionally biased region" description="Basic and acidic residues" evidence="1">
    <location>
        <begin position="105"/>
        <end position="117"/>
    </location>
</feature>
<evidence type="ECO:0000256" key="1">
    <source>
        <dbReference type="SAM" id="MobiDB-lite"/>
    </source>
</evidence>
<reference evidence="2 3" key="1">
    <citation type="submission" date="2023-09" db="EMBL/GenBank/DDBJ databases">
        <title>Genomes of two closely related lineages of the louse Polyplax serrata with different host specificities.</title>
        <authorList>
            <person name="Martinu J."/>
            <person name="Tarabai H."/>
            <person name="Stefka J."/>
            <person name="Hypsa V."/>
        </authorList>
    </citation>
    <scope>NUCLEOTIDE SEQUENCE [LARGE SCALE GENOMIC DNA]</scope>
    <source>
        <strain evidence="2">98ZLc_SE</strain>
    </source>
</reference>
<feature type="region of interest" description="Disordered" evidence="1">
    <location>
        <begin position="98"/>
        <end position="117"/>
    </location>
</feature>
<name>A0ABR1AZ18_POLSC</name>
<evidence type="ECO:0008006" key="4">
    <source>
        <dbReference type="Google" id="ProtNLM"/>
    </source>
</evidence>
<organism evidence="2 3">
    <name type="scientific">Polyplax serrata</name>
    <name type="common">Common mouse louse</name>
    <dbReference type="NCBI Taxonomy" id="468196"/>
    <lineage>
        <taxon>Eukaryota</taxon>
        <taxon>Metazoa</taxon>
        <taxon>Ecdysozoa</taxon>
        <taxon>Arthropoda</taxon>
        <taxon>Hexapoda</taxon>
        <taxon>Insecta</taxon>
        <taxon>Pterygota</taxon>
        <taxon>Neoptera</taxon>
        <taxon>Paraneoptera</taxon>
        <taxon>Psocodea</taxon>
        <taxon>Troctomorpha</taxon>
        <taxon>Phthiraptera</taxon>
        <taxon>Anoplura</taxon>
        <taxon>Polyplacidae</taxon>
        <taxon>Polyplax</taxon>
    </lineage>
</organism>
<keyword evidence="3" id="KW-1185">Reference proteome</keyword>
<gene>
    <name evidence="2" type="ORF">RUM44_006125</name>
</gene>